<evidence type="ECO:0000313" key="4">
    <source>
        <dbReference type="Proteomes" id="UP000051790"/>
    </source>
</evidence>
<dbReference type="InterPro" id="IPR057253">
    <property type="entry name" value="CoiA-like_N"/>
</dbReference>
<dbReference type="EMBL" id="AZEU01000027">
    <property type="protein sequence ID" value="KRL52887.1"/>
    <property type="molecule type" value="Genomic_DNA"/>
</dbReference>
<evidence type="ECO:0000259" key="2">
    <source>
        <dbReference type="Pfam" id="PF25164"/>
    </source>
</evidence>
<dbReference type="PATRIC" id="fig|1423769.4.peg.2143"/>
<feature type="domain" description="Competence protein CoiA nuclease-like" evidence="1">
    <location>
        <begin position="63"/>
        <end position="172"/>
    </location>
</feature>
<evidence type="ECO:0000313" key="3">
    <source>
        <dbReference type="EMBL" id="KRL52887.1"/>
    </source>
</evidence>
<dbReference type="OrthoDB" id="3784230at2"/>
<accession>A0A0R1R7B8</accession>
<dbReference type="AlphaFoldDB" id="A0A0R1R7B8"/>
<comment type="caution">
    <text evidence="3">The sequence shown here is derived from an EMBL/GenBank/DDBJ whole genome shotgun (WGS) entry which is preliminary data.</text>
</comment>
<gene>
    <name evidence="3" type="ORF">FD01_GL001992</name>
</gene>
<dbReference type="Pfam" id="PF06054">
    <property type="entry name" value="CoiA_nuc"/>
    <property type="match status" value="1"/>
</dbReference>
<keyword evidence="4" id="KW-1185">Reference proteome</keyword>
<name>A0A0R1R7B8_9LACO</name>
<organism evidence="3 4">
    <name type="scientific">Lacticaseibacillus manihotivorans DSM 13343 = JCM 12514</name>
    <dbReference type="NCBI Taxonomy" id="1423769"/>
    <lineage>
        <taxon>Bacteria</taxon>
        <taxon>Bacillati</taxon>
        <taxon>Bacillota</taxon>
        <taxon>Bacilli</taxon>
        <taxon>Lactobacillales</taxon>
        <taxon>Lactobacillaceae</taxon>
        <taxon>Lacticaseibacillus</taxon>
    </lineage>
</organism>
<dbReference type="InterPro" id="IPR010330">
    <property type="entry name" value="CoiA_nuc"/>
</dbReference>
<evidence type="ECO:0000259" key="1">
    <source>
        <dbReference type="Pfam" id="PF06054"/>
    </source>
</evidence>
<dbReference type="Proteomes" id="UP000051790">
    <property type="component" value="Unassembled WGS sequence"/>
</dbReference>
<sequence length="348" mass="40194">MFVAMTTDEKRITLVDHEQAEKLRGGEFICPACREPVRIKNGQVMPAHFAHIGPACDVDSEGESTIHLRGKQWLMQLGQLLGYAVTLEVYYPEIRQRADVVWEKPERKLILEFQCSPLDPKRLKERTKGYAQLGLEVIWILGPRYYSQRPGGMQAKFLRWDTQHGYHLWYSDGQNFLELWQAQRGYFNVQRFSQGPMHQRQVRVGQSGPKIVRLIDNALHYRERNVLALQQLAYAQGQHLSGLPWLVHEHLTQLIGLKVPEWQLRAKWLLTFEGGNISREMNQKFWHEQVALAITPLVDNAALVTTVATVWLQTLSQAGYLNATADGWQWVKPLPWFVDGEHKLAALR</sequence>
<reference evidence="3 4" key="1">
    <citation type="journal article" date="2015" name="Genome Announc.">
        <title>Expanding the biotechnology potential of lactobacilli through comparative genomics of 213 strains and associated genera.</title>
        <authorList>
            <person name="Sun Z."/>
            <person name="Harris H.M."/>
            <person name="McCann A."/>
            <person name="Guo C."/>
            <person name="Argimon S."/>
            <person name="Zhang W."/>
            <person name="Yang X."/>
            <person name="Jeffery I.B."/>
            <person name="Cooney J.C."/>
            <person name="Kagawa T.F."/>
            <person name="Liu W."/>
            <person name="Song Y."/>
            <person name="Salvetti E."/>
            <person name="Wrobel A."/>
            <person name="Rasinkangas P."/>
            <person name="Parkhill J."/>
            <person name="Rea M.C."/>
            <person name="O'Sullivan O."/>
            <person name="Ritari J."/>
            <person name="Douillard F.P."/>
            <person name="Paul Ross R."/>
            <person name="Yang R."/>
            <person name="Briner A.E."/>
            <person name="Felis G.E."/>
            <person name="de Vos W.M."/>
            <person name="Barrangou R."/>
            <person name="Klaenhammer T.R."/>
            <person name="Caufield P.W."/>
            <person name="Cui Y."/>
            <person name="Zhang H."/>
            <person name="O'Toole P.W."/>
        </authorList>
    </citation>
    <scope>NUCLEOTIDE SEQUENCE [LARGE SCALE GENOMIC DNA]</scope>
    <source>
        <strain evidence="3 4">DSM 13343</strain>
    </source>
</reference>
<proteinExistence type="predicted"/>
<feature type="domain" description="Competence protein CoiA-like N-terminal" evidence="2">
    <location>
        <begin position="15"/>
        <end position="57"/>
    </location>
</feature>
<dbReference type="Pfam" id="PF25164">
    <property type="entry name" value="CoiA_N"/>
    <property type="match status" value="1"/>
</dbReference>
<dbReference type="RefSeq" id="WP_056962411.1">
    <property type="nucleotide sequence ID" value="NZ_AZEU01000027.1"/>
</dbReference>
<protein>
    <submittedName>
        <fullName evidence="3">Competence protein</fullName>
    </submittedName>
</protein>